<feature type="transmembrane region" description="Helical" evidence="2">
    <location>
        <begin position="86"/>
        <end position="107"/>
    </location>
</feature>
<dbReference type="AlphaFoldDB" id="A0A5C8KPH5"/>
<dbReference type="NCBIfam" id="TIGR00254">
    <property type="entry name" value="GGDEF"/>
    <property type="match status" value="1"/>
</dbReference>
<feature type="transmembrane region" description="Helical" evidence="2">
    <location>
        <begin position="245"/>
        <end position="270"/>
    </location>
</feature>
<feature type="transmembrane region" description="Helical" evidence="2">
    <location>
        <begin position="202"/>
        <end position="225"/>
    </location>
</feature>
<evidence type="ECO:0000313" key="5">
    <source>
        <dbReference type="Proteomes" id="UP000321248"/>
    </source>
</evidence>
<dbReference type="SUPFAM" id="SSF55073">
    <property type="entry name" value="Nucleotide cyclase"/>
    <property type="match status" value="1"/>
</dbReference>
<reference evidence="4 5" key="1">
    <citation type="submission" date="2019-08" db="EMBL/GenBank/DDBJ databases">
        <authorList>
            <person name="Karlyshev A.V."/>
        </authorList>
    </citation>
    <scope>NUCLEOTIDE SEQUENCE [LARGE SCALE GENOMIC DNA]</scope>
    <source>
        <strain evidence="4 5">Alg18-2.2</strain>
    </source>
</reference>
<feature type="transmembrane region" description="Helical" evidence="2">
    <location>
        <begin position="159"/>
        <end position="182"/>
    </location>
</feature>
<evidence type="ECO:0000313" key="4">
    <source>
        <dbReference type="EMBL" id="TXK62042.1"/>
    </source>
</evidence>
<dbReference type="EMBL" id="VRTS01000006">
    <property type="protein sequence ID" value="TXK62042.1"/>
    <property type="molecule type" value="Genomic_DNA"/>
</dbReference>
<dbReference type="Gene3D" id="3.30.70.270">
    <property type="match status" value="1"/>
</dbReference>
<dbReference type="EC" id="2.7.7.65" evidence="1"/>
<dbReference type="InterPro" id="IPR029787">
    <property type="entry name" value="Nucleotide_cyclase"/>
</dbReference>
<dbReference type="InterPro" id="IPR050469">
    <property type="entry name" value="Diguanylate_Cyclase"/>
</dbReference>
<name>A0A5C8KPH5_9GAMM</name>
<feature type="transmembrane region" description="Helical" evidence="2">
    <location>
        <begin position="291"/>
        <end position="310"/>
    </location>
</feature>
<feature type="domain" description="GGDEF" evidence="3">
    <location>
        <begin position="428"/>
        <end position="543"/>
    </location>
</feature>
<feature type="transmembrane region" description="Helical" evidence="2">
    <location>
        <begin position="365"/>
        <end position="388"/>
    </location>
</feature>
<organism evidence="4 5">
    <name type="scientific">Alkalisalibacterium limincola</name>
    <dbReference type="NCBI Taxonomy" id="2699169"/>
    <lineage>
        <taxon>Bacteria</taxon>
        <taxon>Pseudomonadati</taxon>
        <taxon>Pseudomonadota</taxon>
        <taxon>Gammaproteobacteria</taxon>
        <taxon>Lysobacterales</taxon>
        <taxon>Lysobacteraceae</taxon>
        <taxon>Alkalisalibacterium</taxon>
    </lineage>
</organism>
<dbReference type="GO" id="GO:0005886">
    <property type="term" value="C:plasma membrane"/>
    <property type="evidence" value="ECO:0007669"/>
    <property type="project" value="TreeGrafter"/>
</dbReference>
<accession>A0A5C8KPH5</accession>
<feature type="transmembrane region" description="Helical" evidence="2">
    <location>
        <begin position="339"/>
        <end position="359"/>
    </location>
</feature>
<keyword evidence="2" id="KW-1133">Transmembrane helix</keyword>
<dbReference type="Pfam" id="PF00990">
    <property type="entry name" value="GGDEF"/>
    <property type="match status" value="1"/>
</dbReference>
<dbReference type="Proteomes" id="UP000321248">
    <property type="component" value="Unassembled WGS sequence"/>
</dbReference>
<evidence type="ECO:0000259" key="3">
    <source>
        <dbReference type="PROSITE" id="PS50887"/>
    </source>
</evidence>
<keyword evidence="5" id="KW-1185">Reference proteome</keyword>
<dbReference type="CDD" id="cd01949">
    <property type="entry name" value="GGDEF"/>
    <property type="match status" value="1"/>
</dbReference>
<keyword evidence="2" id="KW-0812">Transmembrane</keyword>
<dbReference type="PANTHER" id="PTHR45138">
    <property type="entry name" value="REGULATORY COMPONENTS OF SENSORY TRANSDUCTION SYSTEM"/>
    <property type="match status" value="1"/>
</dbReference>
<sequence>MTTRAALGSLGGSARQPVIGPRGVGMLTGCPIGSLGIAVMVRSYALFGPESPVILRKLRGEPYIGGTGNTRIHGGRLSARRSAASLAVVHGVLLLLWLAAFLVSSLLEYAPHASLWFPPAAVTFSALLVLGARALPVLWTACLLATLITDRIYGQGLSLPALAMSGVVFALTHTFAYGAIALPLRRLAWEASPMTTLRKVTLVLVGGAVAAGLSSLLGGWGLALTGMVPRDDVPGLLAPWWIGDYAGLITLGPLVSVGLVHLCGQHGMGVPSGVKYFSKSHRTRALGSRSVMKLAALVLVSAGILLGAAQFREQEAILFLLFISIILQLWIVHTESELCALTGIALFSALIVVATNLLQLGGEALMLQFVLISLAANSYLGLAVPSLYNDNDRLRHLLTHDVLTHALSRAFFEDRVRHGIDIARQREQPAVLIMIDLNGLKQINDRRGHAAGDAALTLLAKTCQRHLQAGEVLGRLSGDEFAIFLPETSSPRAEALIATIKADLAANPDPVGASFGLAELAAREESYEQLLHRADQAMYHYKR</sequence>
<dbReference type="GO" id="GO:1902201">
    <property type="term" value="P:negative regulation of bacterial-type flagellum-dependent cell motility"/>
    <property type="evidence" value="ECO:0007669"/>
    <property type="project" value="TreeGrafter"/>
</dbReference>
<proteinExistence type="predicted"/>
<dbReference type="PROSITE" id="PS50887">
    <property type="entry name" value="GGDEF"/>
    <property type="match status" value="1"/>
</dbReference>
<dbReference type="GO" id="GO:0052621">
    <property type="term" value="F:diguanylate cyclase activity"/>
    <property type="evidence" value="ECO:0007669"/>
    <property type="project" value="UniProtKB-EC"/>
</dbReference>
<evidence type="ECO:0000256" key="2">
    <source>
        <dbReference type="SAM" id="Phobius"/>
    </source>
</evidence>
<feature type="transmembrane region" description="Helical" evidence="2">
    <location>
        <begin position="316"/>
        <end position="332"/>
    </location>
</feature>
<dbReference type="PANTHER" id="PTHR45138:SF24">
    <property type="entry name" value="DIGUANYLATE CYCLASE DGCC-RELATED"/>
    <property type="match status" value="1"/>
</dbReference>
<evidence type="ECO:0000256" key="1">
    <source>
        <dbReference type="ARBA" id="ARBA00012528"/>
    </source>
</evidence>
<comment type="caution">
    <text evidence="4">The sequence shown here is derived from an EMBL/GenBank/DDBJ whole genome shotgun (WGS) entry which is preliminary data.</text>
</comment>
<feature type="transmembrane region" description="Helical" evidence="2">
    <location>
        <begin position="113"/>
        <end position="130"/>
    </location>
</feature>
<keyword evidence="2" id="KW-0472">Membrane</keyword>
<gene>
    <name evidence="4" type="ORF">FU658_09325</name>
</gene>
<protein>
    <recommendedName>
        <fullName evidence="1">diguanylate cyclase</fullName>
        <ecNumber evidence="1">2.7.7.65</ecNumber>
    </recommendedName>
</protein>
<dbReference type="OrthoDB" id="9803824at2"/>
<dbReference type="GO" id="GO:0043709">
    <property type="term" value="P:cell adhesion involved in single-species biofilm formation"/>
    <property type="evidence" value="ECO:0007669"/>
    <property type="project" value="TreeGrafter"/>
</dbReference>
<dbReference type="InterPro" id="IPR000160">
    <property type="entry name" value="GGDEF_dom"/>
</dbReference>
<dbReference type="SMART" id="SM00267">
    <property type="entry name" value="GGDEF"/>
    <property type="match status" value="1"/>
</dbReference>
<dbReference type="InterPro" id="IPR043128">
    <property type="entry name" value="Rev_trsase/Diguanyl_cyclase"/>
</dbReference>